<dbReference type="Proteomes" id="UP000543642">
    <property type="component" value="Unassembled WGS sequence"/>
</dbReference>
<keyword evidence="2 3" id="KW-0378">Hydrolase</keyword>
<dbReference type="InterPro" id="IPR002018">
    <property type="entry name" value="CarbesteraseB"/>
</dbReference>
<dbReference type="GO" id="GO:0016787">
    <property type="term" value="F:hydrolase activity"/>
    <property type="evidence" value="ECO:0007669"/>
    <property type="project" value="UniProtKB-KW"/>
</dbReference>
<dbReference type="PROSITE" id="PS00122">
    <property type="entry name" value="CARBOXYLESTERASE_B_1"/>
    <property type="match status" value="1"/>
</dbReference>
<name>A0A7W8HBF9_9FIRM</name>
<dbReference type="InterPro" id="IPR050309">
    <property type="entry name" value="Type-B_Carboxylest/Lipase"/>
</dbReference>
<dbReference type="InterPro" id="IPR019826">
    <property type="entry name" value="Carboxylesterase_B_AS"/>
</dbReference>
<dbReference type="AlphaFoldDB" id="A0A7W8HBF9"/>
<evidence type="ECO:0000313" key="6">
    <source>
        <dbReference type="Proteomes" id="UP000543642"/>
    </source>
</evidence>
<evidence type="ECO:0000256" key="1">
    <source>
        <dbReference type="ARBA" id="ARBA00005964"/>
    </source>
</evidence>
<dbReference type="Gene3D" id="3.40.50.1820">
    <property type="entry name" value="alpha/beta hydrolase"/>
    <property type="match status" value="1"/>
</dbReference>
<organism evidence="5 6">
    <name type="scientific">Catenibacillus scindens</name>
    <dbReference type="NCBI Taxonomy" id="673271"/>
    <lineage>
        <taxon>Bacteria</taxon>
        <taxon>Bacillati</taxon>
        <taxon>Bacillota</taxon>
        <taxon>Clostridia</taxon>
        <taxon>Lachnospirales</taxon>
        <taxon>Lachnospiraceae</taxon>
        <taxon>Catenibacillus</taxon>
    </lineage>
</organism>
<dbReference type="EC" id="3.1.1.-" evidence="3"/>
<dbReference type="SUPFAM" id="SSF53474">
    <property type="entry name" value="alpha/beta-Hydrolases"/>
    <property type="match status" value="1"/>
</dbReference>
<accession>A0A7W8HBF9</accession>
<feature type="domain" description="Carboxylesterase type B" evidence="4">
    <location>
        <begin position="12"/>
        <end position="489"/>
    </location>
</feature>
<proteinExistence type="inferred from homology"/>
<evidence type="ECO:0000256" key="3">
    <source>
        <dbReference type="RuleBase" id="RU361235"/>
    </source>
</evidence>
<comment type="similarity">
    <text evidence="1 3">Belongs to the type-B carboxylesterase/lipase family.</text>
</comment>
<dbReference type="Pfam" id="PF00135">
    <property type="entry name" value="COesterase"/>
    <property type="match status" value="1"/>
</dbReference>
<dbReference type="InterPro" id="IPR029058">
    <property type="entry name" value="AB_hydrolase_fold"/>
</dbReference>
<comment type="caution">
    <text evidence="5">The sequence shown here is derived from an EMBL/GenBank/DDBJ whole genome shotgun (WGS) entry which is preliminary data.</text>
</comment>
<reference evidence="5 6" key="1">
    <citation type="submission" date="2020-08" db="EMBL/GenBank/DDBJ databases">
        <title>Genomic Encyclopedia of Type Strains, Phase IV (KMG-IV): sequencing the most valuable type-strain genomes for metagenomic binning, comparative biology and taxonomic classification.</title>
        <authorList>
            <person name="Goeker M."/>
        </authorList>
    </citation>
    <scope>NUCLEOTIDE SEQUENCE [LARGE SCALE GENOMIC DNA]</scope>
    <source>
        <strain evidence="5 6">DSM 106146</strain>
    </source>
</reference>
<gene>
    <name evidence="5" type="ORF">HNP82_002057</name>
</gene>
<keyword evidence="6" id="KW-1185">Reference proteome</keyword>
<protein>
    <recommendedName>
        <fullName evidence="3">Carboxylic ester hydrolase</fullName>
        <ecNumber evidence="3">3.1.1.-</ecNumber>
    </recommendedName>
</protein>
<evidence type="ECO:0000256" key="2">
    <source>
        <dbReference type="ARBA" id="ARBA00022801"/>
    </source>
</evidence>
<dbReference type="PANTHER" id="PTHR11559">
    <property type="entry name" value="CARBOXYLESTERASE"/>
    <property type="match status" value="1"/>
</dbReference>
<evidence type="ECO:0000313" key="5">
    <source>
        <dbReference type="EMBL" id="MBB5264918.1"/>
    </source>
</evidence>
<dbReference type="EMBL" id="JACHFW010000007">
    <property type="protein sequence ID" value="MBB5264918.1"/>
    <property type="molecule type" value="Genomic_DNA"/>
</dbReference>
<dbReference type="RefSeq" id="WP_183774008.1">
    <property type="nucleotide sequence ID" value="NZ_CAWVEG010000144.1"/>
</dbReference>
<sequence>MSEKIYAVTDCGVVMGDCDGAYVSFKGIPYARAQRFCPPAPVKWEGVQECLSFGKQAMQVYDIAAPWAKHQNRDAFDEDCLSLNIYIPEKFTARTKKGAIDVDHSQKLPVLLEVHGGAFQTGSSQEHTPEQMIRDNRFIYVAVNYRLGVWGFLYLGDILGQSFEASGNSGLMDLMASLEWVYRNIEAFGGDREKITVMGSSAGAKAIGAMMCLPQTKQWAHQVILSSGAAQSIRSRHTASVIARDYMAILKDVVKKHEGEEGIPFGKDISDKELLLTLPPDILLEAQKILCDNPGSTCMFGPVADGVVLPENCEPMVISGTLWEGRAIIGSSRHEQDLIKIINPNFLHDAPQIARWLFGKNGEIAAKDFEQLCEAQAKERGTDPSDGEKADIWTRILTDYMYRTYSYRLAGRLAKKGCKVWQFTVDFMPAYHCFDQQLAFSDPMPMFFSSKEHRQKAREVGQVIYKEYVNFIEMGVPADPLVWPCLDPEKPCQMIWDEVSGARLIPEGDVLDHIGEEVYIR</sequence>
<evidence type="ECO:0000259" key="4">
    <source>
        <dbReference type="Pfam" id="PF00135"/>
    </source>
</evidence>